<name>A0ABX1CQ52_9SPHN</name>
<feature type="domain" description="Cell wall hydrolase SleB" evidence="1">
    <location>
        <begin position="121"/>
        <end position="228"/>
    </location>
</feature>
<organism evidence="2 3">
    <name type="scientific">Sphingomonas corticis</name>
    <dbReference type="NCBI Taxonomy" id="2722791"/>
    <lineage>
        <taxon>Bacteria</taxon>
        <taxon>Pseudomonadati</taxon>
        <taxon>Pseudomonadota</taxon>
        <taxon>Alphaproteobacteria</taxon>
        <taxon>Sphingomonadales</taxon>
        <taxon>Sphingomonadaceae</taxon>
        <taxon>Sphingomonas</taxon>
    </lineage>
</organism>
<dbReference type="RefSeq" id="WP_168135138.1">
    <property type="nucleotide sequence ID" value="NZ_JAAVJH010000008.1"/>
</dbReference>
<dbReference type="Gene3D" id="1.10.10.2520">
    <property type="entry name" value="Cell wall hydrolase SleB, domain 1"/>
    <property type="match status" value="1"/>
</dbReference>
<dbReference type="Proteomes" id="UP000732399">
    <property type="component" value="Unassembled WGS sequence"/>
</dbReference>
<proteinExistence type="predicted"/>
<comment type="caution">
    <text evidence="2">The sequence shown here is derived from an EMBL/GenBank/DDBJ whole genome shotgun (WGS) entry which is preliminary data.</text>
</comment>
<gene>
    <name evidence="2" type="ORF">HBH26_13435</name>
</gene>
<keyword evidence="2" id="KW-0378">Hydrolase</keyword>
<accession>A0ABX1CQ52</accession>
<protein>
    <submittedName>
        <fullName evidence="2">Cell wall hydrolase</fullName>
    </submittedName>
</protein>
<evidence type="ECO:0000313" key="3">
    <source>
        <dbReference type="Proteomes" id="UP000732399"/>
    </source>
</evidence>
<dbReference type="Pfam" id="PF07486">
    <property type="entry name" value="Hydrolase_2"/>
    <property type="match status" value="1"/>
</dbReference>
<sequence length="306" mass="31703">MTALSLPRSAAQAAVVLAAAVWSAVALAGGWFAAQAALRWLAPAPVAAAPVVSRIVPSPAAPLLSSPGRGATGTIALPRLPAVAPTPGVAARAFSLAGIAAVDRGRALQCLATAVYYEAASESDDGQRAVAQVVLNRVRHPAFPGTVCGTVYQGSERAGCQFSFACDGAMARAPSRDGWARALRNAAALLNGQVFAPVGWATHYHTFAVTPAWNRTLVMTDAIGAHFFHRWKGFYGTPAAFTRRYRGGEPLPGPHVDIVPAEVEPPPALAAIASPAPERVSASAAVPALPESTILDRWKDTGKPLR</sequence>
<dbReference type="GO" id="GO:0016787">
    <property type="term" value="F:hydrolase activity"/>
    <property type="evidence" value="ECO:0007669"/>
    <property type="project" value="UniProtKB-KW"/>
</dbReference>
<dbReference type="InterPro" id="IPR011105">
    <property type="entry name" value="Cell_wall_hydrolase_SleB"/>
</dbReference>
<dbReference type="EMBL" id="JAAVJH010000008">
    <property type="protein sequence ID" value="NJR79584.1"/>
    <property type="molecule type" value="Genomic_DNA"/>
</dbReference>
<reference evidence="2 3" key="1">
    <citation type="submission" date="2020-03" db="EMBL/GenBank/DDBJ databases">
        <authorList>
            <person name="Wang L."/>
            <person name="He N."/>
            <person name="Li Y."/>
            <person name="Fang Y."/>
            <person name="Zhang F."/>
        </authorList>
    </citation>
    <scope>NUCLEOTIDE SEQUENCE [LARGE SCALE GENOMIC DNA]</scope>
    <source>
        <strain evidence="2 3">36D10-4-7</strain>
    </source>
</reference>
<keyword evidence="3" id="KW-1185">Reference proteome</keyword>
<evidence type="ECO:0000313" key="2">
    <source>
        <dbReference type="EMBL" id="NJR79584.1"/>
    </source>
</evidence>
<evidence type="ECO:0000259" key="1">
    <source>
        <dbReference type="Pfam" id="PF07486"/>
    </source>
</evidence>
<dbReference type="InterPro" id="IPR042047">
    <property type="entry name" value="SleB_dom1"/>
</dbReference>